<sequence>MYSRLNQHAEKGKEDGLYISCIACSGNLWVVIMDARTGFTSKVFLHKEWILEQWDKNYDITSLAGASNGSALVVYVQG</sequence>
<organism evidence="1 2">
    <name type="scientific">Camellia lanceoleosa</name>
    <dbReference type="NCBI Taxonomy" id="1840588"/>
    <lineage>
        <taxon>Eukaryota</taxon>
        <taxon>Viridiplantae</taxon>
        <taxon>Streptophyta</taxon>
        <taxon>Embryophyta</taxon>
        <taxon>Tracheophyta</taxon>
        <taxon>Spermatophyta</taxon>
        <taxon>Magnoliopsida</taxon>
        <taxon>eudicotyledons</taxon>
        <taxon>Gunneridae</taxon>
        <taxon>Pentapetalae</taxon>
        <taxon>asterids</taxon>
        <taxon>Ericales</taxon>
        <taxon>Theaceae</taxon>
        <taxon>Camellia</taxon>
    </lineage>
</organism>
<proteinExistence type="predicted"/>
<name>A0ACC0F2R9_9ERIC</name>
<gene>
    <name evidence="1" type="ORF">LOK49_LG15G02561</name>
</gene>
<dbReference type="EMBL" id="CM045768">
    <property type="protein sequence ID" value="KAI7982549.1"/>
    <property type="molecule type" value="Genomic_DNA"/>
</dbReference>
<protein>
    <submittedName>
        <fullName evidence="1">Casein kinase 1-like protein HD16</fullName>
    </submittedName>
</protein>
<reference evidence="1 2" key="1">
    <citation type="journal article" date="2022" name="Plant J.">
        <title>Chromosome-level genome of Camellia lanceoleosa provides a valuable resource for understanding genome evolution and self-incompatibility.</title>
        <authorList>
            <person name="Gong W."/>
            <person name="Xiao S."/>
            <person name="Wang L."/>
            <person name="Liao Z."/>
            <person name="Chang Y."/>
            <person name="Mo W."/>
            <person name="Hu G."/>
            <person name="Li W."/>
            <person name="Zhao G."/>
            <person name="Zhu H."/>
            <person name="Hu X."/>
            <person name="Ji K."/>
            <person name="Xiang X."/>
            <person name="Song Q."/>
            <person name="Yuan D."/>
            <person name="Jin S."/>
            <person name="Zhang L."/>
        </authorList>
    </citation>
    <scope>NUCLEOTIDE SEQUENCE [LARGE SCALE GENOMIC DNA]</scope>
    <source>
        <strain evidence="1">SQ_2022a</strain>
    </source>
</reference>
<dbReference type="Proteomes" id="UP001060215">
    <property type="component" value="Chromosome 11"/>
</dbReference>
<comment type="caution">
    <text evidence="1">The sequence shown here is derived from an EMBL/GenBank/DDBJ whole genome shotgun (WGS) entry which is preliminary data.</text>
</comment>
<keyword evidence="2" id="KW-1185">Reference proteome</keyword>
<evidence type="ECO:0000313" key="1">
    <source>
        <dbReference type="EMBL" id="KAI7982549.1"/>
    </source>
</evidence>
<evidence type="ECO:0000313" key="2">
    <source>
        <dbReference type="Proteomes" id="UP001060215"/>
    </source>
</evidence>
<accession>A0ACC0F2R9</accession>